<evidence type="ECO:0000256" key="1">
    <source>
        <dbReference type="SAM" id="MobiDB-lite"/>
    </source>
</evidence>
<feature type="compositionally biased region" description="Low complexity" evidence="1">
    <location>
        <begin position="466"/>
        <end position="484"/>
    </location>
</feature>
<dbReference type="GO" id="GO:0016020">
    <property type="term" value="C:membrane"/>
    <property type="evidence" value="ECO:0007669"/>
    <property type="project" value="InterPro"/>
</dbReference>
<dbReference type="Pfam" id="PF03616">
    <property type="entry name" value="Glt_symporter"/>
    <property type="match status" value="1"/>
</dbReference>
<dbReference type="STRING" id="396014.BF93_16445"/>
<dbReference type="PANTHER" id="PTHR36178">
    <property type="entry name" value="SLR0625 PROTEIN"/>
    <property type="match status" value="1"/>
</dbReference>
<dbReference type="GO" id="GO:0015813">
    <property type="term" value="P:L-glutamate transmembrane transport"/>
    <property type="evidence" value="ECO:0007669"/>
    <property type="project" value="InterPro"/>
</dbReference>
<dbReference type="Proteomes" id="UP000023067">
    <property type="component" value="Unassembled WGS sequence"/>
</dbReference>
<dbReference type="GO" id="GO:0015501">
    <property type="term" value="F:glutamate:sodium symporter activity"/>
    <property type="evidence" value="ECO:0007669"/>
    <property type="project" value="InterPro"/>
</dbReference>
<dbReference type="HOGENOM" id="CLU_034503_1_0_11"/>
<reference evidence="2 3" key="1">
    <citation type="submission" date="2014-02" db="EMBL/GenBank/DDBJ databases">
        <title>Genome sequence of Brachybacterium phenoliresistens strain W13A50.</title>
        <authorList>
            <person name="Wang X."/>
        </authorList>
    </citation>
    <scope>NUCLEOTIDE SEQUENCE [LARGE SCALE GENOMIC DNA]</scope>
    <source>
        <strain evidence="2 3">W13A50</strain>
    </source>
</reference>
<dbReference type="InterPro" id="IPR004445">
    <property type="entry name" value="GltS"/>
</dbReference>
<dbReference type="eggNOG" id="COG0786">
    <property type="taxonomic scope" value="Bacteria"/>
</dbReference>
<dbReference type="RefSeq" id="WP_051486712.1">
    <property type="nucleotide sequence ID" value="NZ_BAAAOW010000003.1"/>
</dbReference>
<dbReference type="EMBL" id="JDYK01000007">
    <property type="protein sequence ID" value="EWS81408.1"/>
    <property type="molecule type" value="Genomic_DNA"/>
</dbReference>
<evidence type="ECO:0000313" key="2">
    <source>
        <dbReference type="EMBL" id="EWS81408.1"/>
    </source>
</evidence>
<dbReference type="PANTHER" id="PTHR36178:SF1">
    <property type="entry name" value="SODIUM_GLUTAMATE SYMPORTER"/>
    <property type="match status" value="1"/>
</dbReference>
<sequence length="490" mass="51123">MPALLALSLIGAFCLLGVALRRRIPPLRSALVPATVIAGFLGLIAMNLGLPRLVDGVDASVFAALTAQLFTLSFISIGLARAPRTDSPGTAGRTGGRRASGLLLGAWAMGLTWVVLFTAQAIAGFGVVAAVGGPSDMHPMYGLLAAFAFAQGPGQAATFGAIFEQQGWEGAVDVGLAFAAAGFFAAFALGVPLARWGMRKGLARHAAPFTPSVQRGYFGPEEDTEQIGRQTMFSGSIDTLSLHMAVMGVCYLLAHGLSWAFSFLPGFLGTTMSGLMFFNGLLAAYIVRWAMGLLRADHLLDPGMQNRITGFTSDFLVVASFMAVQLAVVLAWIVPILATIAVVTALSLVIAFFLGQRYGSDHDFERAMGMFGTGTGTTPTGLALVRIIDPGMRTRTMAEMGLMNLPEMTYLPAMLVISAAFAGSLGAWPAAGILVTLLAGIVLLMLATRSIGPRTWTFRGGHAAAPAADAETAESTESADSPAAVDPSRD</sequence>
<evidence type="ECO:0000313" key="3">
    <source>
        <dbReference type="Proteomes" id="UP000023067"/>
    </source>
</evidence>
<protein>
    <submittedName>
        <fullName evidence="2">Sodium:glutamate symporter</fullName>
    </submittedName>
</protein>
<gene>
    <name evidence="2" type="ORF">BF93_16445</name>
</gene>
<keyword evidence="3" id="KW-1185">Reference proteome</keyword>
<comment type="caution">
    <text evidence="2">The sequence shown here is derived from an EMBL/GenBank/DDBJ whole genome shotgun (WGS) entry which is preliminary data.</text>
</comment>
<organism evidence="2 3">
    <name type="scientific">Brachybacterium phenoliresistens</name>
    <dbReference type="NCBI Taxonomy" id="396014"/>
    <lineage>
        <taxon>Bacteria</taxon>
        <taxon>Bacillati</taxon>
        <taxon>Actinomycetota</taxon>
        <taxon>Actinomycetes</taxon>
        <taxon>Micrococcales</taxon>
        <taxon>Dermabacteraceae</taxon>
        <taxon>Brachybacterium</taxon>
    </lineage>
</organism>
<dbReference type="AlphaFoldDB" id="Z9JTQ2"/>
<feature type="region of interest" description="Disordered" evidence="1">
    <location>
        <begin position="466"/>
        <end position="490"/>
    </location>
</feature>
<dbReference type="OrthoDB" id="9801557at2"/>
<proteinExistence type="predicted"/>
<accession>Z9JTQ2</accession>
<dbReference type="PATRIC" id="fig|396014.3.peg.1634"/>
<name>Z9JTQ2_9MICO</name>